<dbReference type="AlphaFoldDB" id="A0A848IIV0"/>
<evidence type="ECO:0000259" key="6">
    <source>
        <dbReference type="SMART" id="SM00849"/>
    </source>
</evidence>
<comment type="cofactor">
    <cofactor evidence="1">
        <name>Zn(2+)</name>
        <dbReference type="ChEBI" id="CHEBI:29105"/>
    </cofactor>
</comment>
<name>A0A848IIV0_9BURK</name>
<gene>
    <name evidence="7" type="ORF">HHL24_16875</name>
</gene>
<keyword evidence="8" id="KW-1185">Reference proteome</keyword>
<evidence type="ECO:0000313" key="7">
    <source>
        <dbReference type="EMBL" id="NML99603.1"/>
    </source>
</evidence>
<dbReference type="GO" id="GO:0016787">
    <property type="term" value="F:hydrolase activity"/>
    <property type="evidence" value="ECO:0007669"/>
    <property type="project" value="UniProtKB-KW"/>
</dbReference>
<dbReference type="GO" id="GO:0046872">
    <property type="term" value="F:metal ion binding"/>
    <property type="evidence" value="ECO:0007669"/>
    <property type="project" value="UniProtKB-KW"/>
</dbReference>
<keyword evidence="4" id="KW-0378">Hydrolase</keyword>
<dbReference type="SUPFAM" id="SSF56281">
    <property type="entry name" value="Metallo-hydrolase/oxidoreductase"/>
    <property type="match status" value="1"/>
</dbReference>
<feature type="domain" description="Metallo-beta-lactamase" evidence="6">
    <location>
        <begin position="46"/>
        <end position="252"/>
    </location>
</feature>
<dbReference type="PANTHER" id="PTHR42978:SF2">
    <property type="entry name" value="102 KBASES UNSTABLE REGION: FROM 1 TO 119443"/>
    <property type="match status" value="1"/>
</dbReference>
<reference evidence="7 8" key="1">
    <citation type="submission" date="2020-04" db="EMBL/GenBank/DDBJ databases">
        <title>Paraburkholderia sp. RP-4-7 isolated from soil.</title>
        <authorList>
            <person name="Dahal R.H."/>
        </authorList>
    </citation>
    <scope>NUCLEOTIDE SEQUENCE [LARGE SCALE GENOMIC DNA]</scope>
    <source>
        <strain evidence="7 8">RP-4-7</strain>
    </source>
</reference>
<evidence type="ECO:0000256" key="2">
    <source>
        <dbReference type="ARBA" id="ARBA00007749"/>
    </source>
</evidence>
<dbReference type="Gene3D" id="3.60.15.10">
    <property type="entry name" value="Ribonuclease Z/Hydroxyacylglutathione hydrolase-like"/>
    <property type="match status" value="1"/>
</dbReference>
<comment type="similarity">
    <text evidence="2">Belongs to the metallo-beta-lactamase superfamily.</text>
</comment>
<dbReference type="EMBL" id="JABBGJ010000016">
    <property type="protein sequence ID" value="NML99603.1"/>
    <property type="molecule type" value="Genomic_DNA"/>
</dbReference>
<accession>A0A848IIV0</accession>
<protein>
    <submittedName>
        <fullName evidence="7">N-acyl homoserine lactonase family protein</fullName>
    </submittedName>
</protein>
<evidence type="ECO:0000256" key="1">
    <source>
        <dbReference type="ARBA" id="ARBA00001947"/>
    </source>
</evidence>
<evidence type="ECO:0000256" key="4">
    <source>
        <dbReference type="ARBA" id="ARBA00022801"/>
    </source>
</evidence>
<dbReference type="InterPro" id="IPR036866">
    <property type="entry name" value="RibonucZ/Hydroxyglut_hydro"/>
</dbReference>
<comment type="caution">
    <text evidence="7">The sequence shown here is derived from an EMBL/GenBank/DDBJ whole genome shotgun (WGS) entry which is preliminary data.</text>
</comment>
<keyword evidence="3" id="KW-0479">Metal-binding</keyword>
<dbReference type="PANTHER" id="PTHR42978">
    <property type="entry name" value="QUORUM-QUENCHING LACTONASE YTNP-RELATED-RELATED"/>
    <property type="match status" value="1"/>
</dbReference>
<evidence type="ECO:0000256" key="5">
    <source>
        <dbReference type="ARBA" id="ARBA00022833"/>
    </source>
</evidence>
<dbReference type="CDD" id="cd07729">
    <property type="entry name" value="AHL_lactonase_MBL-fold"/>
    <property type="match status" value="1"/>
</dbReference>
<evidence type="ECO:0000313" key="8">
    <source>
        <dbReference type="Proteomes" id="UP000544134"/>
    </source>
</evidence>
<organism evidence="7 8">
    <name type="scientific">Paraburkholderia polaris</name>
    <dbReference type="NCBI Taxonomy" id="2728848"/>
    <lineage>
        <taxon>Bacteria</taxon>
        <taxon>Pseudomonadati</taxon>
        <taxon>Pseudomonadota</taxon>
        <taxon>Betaproteobacteria</taxon>
        <taxon>Burkholderiales</taxon>
        <taxon>Burkholderiaceae</taxon>
        <taxon>Paraburkholderia</taxon>
    </lineage>
</organism>
<dbReference type="RefSeq" id="WP_169486576.1">
    <property type="nucleotide sequence ID" value="NZ_JABBGJ010000016.1"/>
</dbReference>
<dbReference type="SMART" id="SM00849">
    <property type="entry name" value="Lactamase_B"/>
    <property type="match status" value="1"/>
</dbReference>
<dbReference type="Pfam" id="PF00753">
    <property type="entry name" value="Lactamase_B"/>
    <property type="match status" value="1"/>
</dbReference>
<dbReference type="InterPro" id="IPR001279">
    <property type="entry name" value="Metallo-B-lactamas"/>
</dbReference>
<proteinExistence type="inferred from homology"/>
<sequence length="273" mass="30516">MTVSASLSGTTETLVKSVSLFNLGTLINDQSSLTMRRGMGTRVEVPVTGAFVEMKDGEHILFDTGLLPHNCERNDGAARCLSMKRFSEMIARYDRQDDIRARLAELGRTPEDVKIVINSHFHWDHSGGNLLFPHARFLVQGSEYRFAYQPDSFAARPYERAYFDCDIDYELLRGDQVIKPGVAVLTTPGHTPGHQSLMVRLPSGTLMFMTGDAVFCPANLEPDSPPGNAHTTEQAIASIARLRLLCEFFGGELVICHDPDFWKKWQPAPHRYA</sequence>
<dbReference type="Proteomes" id="UP000544134">
    <property type="component" value="Unassembled WGS sequence"/>
</dbReference>
<evidence type="ECO:0000256" key="3">
    <source>
        <dbReference type="ARBA" id="ARBA00022723"/>
    </source>
</evidence>
<dbReference type="InterPro" id="IPR051013">
    <property type="entry name" value="MBL_superfamily_lactonases"/>
</dbReference>
<keyword evidence="5" id="KW-0862">Zinc</keyword>